<feature type="transmembrane region" description="Helical" evidence="1">
    <location>
        <begin position="218"/>
        <end position="235"/>
    </location>
</feature>
<dbReference type="AlphaFoldDB" id="A0A0B7MG19"/>
<feature type="transmembrane region" description="Helical" evidence="1">
    <location>
        <begin position="182"/>
        <end position="202"/>
    </location>
</feature>
<evidence type="ECO:0000256" key="1">
    <source>
        <dbReference type="SAM" id="Phobius"/>
    </source>
</evidence>
<proteinExistence type="predicted"/>
<evidence type="ECO:0000313" key="3">
    <source>
        <dbReference type="EMBL" id="CEO89564.1"/>
    </source>
</evidence>
<accession>A0A0B7MG19</accession>
<keyword evidence="4" id="KW-1185">Reference proteome</keyword>
<dbReference type="GO" id="GO:0080120">
    <property type="term" value="P:CAAX-box protein maturation"/>
    <property type="evidence" value="ECO:0007669"/>
    <property type="project" value="UniProtKB-ARBA"/>
</dbReference>
<feature type="transmembrane region" description="Helical" evidence="1">
    <location>
        <begin position="142"/>
        <end position="170"/>
    </location>
</feature>
<sequence length="285" mass="31653">MAAGGKNDMAGNYFSDDKVFPWACFLAVAAAELMIAFDKAFAGLILYFILLAVVFIQSIRSYPYIQVNAAQDAVDATLGRVLPDSRTRFYLALMLVYMIRVVGLPLFLVDFSMAYRLILVGLPLFTAAFLIIRFAGYNVQDIYLTISFPLFYFLSLQLIIGITGIPLGLLEHKLLATTPAQLTSLFSLGKAAFILVCFSGFLEELIFRGVLLRAAGDHMGYITGSIYASCLFAALQIPRLIFLEVVFAFLVGLLFCWMVRRTGSIWGVALAHGLMNMILYLDLFF</sequence>
<dbReference type="GO" id="GO:0004175">
    <property type="term" value="F:endopeptidase activity"/>
    <property type="evidence" value="ECO:0007669"/>
    <property type="project" value="UniProtKB-ARBA"/>
</dbReference>
<protein>
    <submittedName>
        <fullName evidence="3">Putative Abortive infection protein</fullName>
    </submittedName>
</protein>
<keyword evidence="1" id="KW-0812">Transmembrane</keyword>
<gene>
    <name evidence="3" type="ORF">SSCH_520025</name>
</gene>
<organism evidence="3 4">
    <name type="scientific">Syntrophaceticus schinkii</name>
    <dbReference type="NCBI Taxonomy" id="499207"/>
    <lineage>
        <taxon>Bacteria</taxon>
        <taxon>Bacillati</taxon>
        <taxon>Bacillota</taxon>
        <taxon>Clostridia</taxon>
        <taxon>Thermoanaerobacterales</taxon>
        <taxon>Thermoanaerobacterales Family III. Incertae Sedis</taxon>
        <taxon>Syntrophaceticus</taxon>
    </lineage>
</organism>
<feature type="transmembrane region" description="Helical" evidence="1">
    <location>
        <begin position="265"/>
        <end position="284"/>
    </location>
</feature>
<feature type="transmembrane region" description="Helical" evidence="1">
    <location>
        <begin position="115"/>
        <end position="136"/>
    </location>
</feature>
<evidence type="ECO:0000313" key="4">
    <source>
        <dbReference type="Proteomes" id="UP000046155"/>
    </source>
</evidence>
<dbReference type="PANTHER" id="PTHR36435:SF1">
    <property type="entry name" value="CAAX AMINO TERMINAL PROTEASE FAMILY PROTEIN"/>
    <property type="match status" value="1"/>
</dbReference>
<keyword evidence="1" id="KW-1133">Transmembrane helix</keyword>
<dbReference type="InterPro" id="IPR052710">
    <property type="entry name" value="CAAX_protease"/>
</dbReference>
<name>A0A0B7MG19_9FIRM</name>
<dbReference type="Pfam" id="PF02517">
    <property type="entry name" value="Rce1-like"/>
    <property type="match status" value="1"/>
</dbReference>
<feature type="transmembrane region" description="Helical" evidence="1">
    <location>
        <begin position="44"/>
        <end position="65"/>
    </location>
</feature>
<feature type="transmembrane region" description="Helical" evidence="1">
    <location>
        <begin position="19"/>
        <end position="37"/>
    </location>
</feature>
<dbReference type="Proteomes" id="UP000046155">
    <property type="component" value="Unassembled WGS sequence"/>
</dbReference>
<reference evidence="4" key="1">
    <citation type="submission" date="2015-01" db="EMBL/GenBank/DDBJ databases">
        <authorList>
            <person name="Manzoor Shahid"/>
            <person name="Zubair Saima"/>
        </authorList>
    </citation>
    <scope>NUCLEOTIDE SEQUENCE [LARGE SCALE GENOMIC DNA]</scope>
    <source>
        <strain evidence="4">Sp3</strain>
    </source>
</reference>
<evidence type="ECO:0000259" key="2">
    <source>
        <dbReference type="Pfam" id="PF02517"/>
    </source>
</evidence>
<feature type="transmembrane region" description="Helical" evidence="1">
    <location>
        <begin position="240"/>
        <end position="259"/>
    </location>
</feature>
<dbReference type="InterPro" id="IPR003675">
    <property type="entry name" value="Rce1/LyrA-like_dom"/>
</dbReference>
<dbReference type="EMBL" id="CDRZ01000250">
    <property type="protein sequence ID" value="CEO89564.1"/>
    <property type="molecule type" value="Genomic_DNA"/>
</dbReference>
<dbReference type="PANTHER" id="PTHR36435">
    <property type="entry name" value="SLR1288 PROTEIN"/>
    <property type="match status" value="1"/>
</dbReference>
<feature type="transmembrane region" description="Helical" evidence="1">
    <location>
        <begin position="89"/>
        <end position="108"/>
    </location>
</feature>
<keyword evidence="1" id="KW-0472">Membrane</keyword>
<feature type="domain" description="CAAX prenyl protease 2/Lysostaphin resistance protein A-like" evidence="2">
    <location>
        <begin position="192"/>
        <end position="278"/>
    </location>
</feature>